<dbReference type="PRINTS" id="PR00080">
    <property type="entry name" value="SDRFAMILY"/>
</dbReference>
<comment type="caution">
    <text evidence="4">The sequence shown here is derived from an EMBL/GenBank/DDBJ whole genome shotgun (WGS) entry which is preliminary data.</text>
</comment>
<gene>
    <name evidence="4" type="ORF">ACFQND_23945</name>
</gene>
<dbReference type="SUPFAM" id="SSF51735">
    <property type="entry name" value="NAD(P)-binding Rossmann-fold domains"/>
    <property type="match status" value="1"/>
</dbReference>
<dbReference type="SMART" id="SM00822">
    <property type="entry name" value="PKS_KR"/>
    <property type="match status" value="1"/>
</dbReference>
<keyword evidence="5" id="KW-1185">Reference proteome</keyword>
<dbReference type="RefSeq" id="WP_226463319.1">
    <property type="nucleotide sequence ID" value="NZ_JBHSRS010000084.1"/>
</dbReference>
<evidence type="ECO:0000259" key="3">
    <source>
        <dbReference type="SMART" id="SM00822"/>
    </source>
</evidence>
<reference evidence="5" key="1">
    <citation type="journal article" date="2019" name="Int. J. Syst. Evol. Microbiol.">
        <title>The Global Catalogue of Microorganisms (GCM) 10K type strain sequencing project: providing services to taxonomists for standard genome sequencing and annotation.</title>
        <authorList>
            <consortium name="The Broad Institute Genomics Platform"/>
            <consortium name="The Broad Institute Genome Sequencing Center for Infectious Disease"/>
            <person name="Wu L."/>
            <person name="Ma J."/>
        </authorList>
    </citation>
    <scope>NUCLEOTIDE SEQUENCE [LARGE SCALE GENOMIC DNA]</scope>
    <source>
        <strain evidence="5">CCUG 39402</strain>
    </source>
</reference>
<dbReference type="Gene3D" id="3.40.50.720">
    <property type="entry name" value="NAD(P)-binding Rossmann-like Domain"/>
    <property type="match status" value="1"/>
</dbReference>
<dbReference type="InterPro" id="IPR002347">
    <property type="entry name" value="SDR_fam"/>
</dbReference>
<accession>A0ABW1U406</accession>
<feature type="domain" description="Ketoreductase" evidence="3">
    <location>
        <begin position="6"/>
        <end position="213"/>
    </location>
</feature>
<dbReference type="PANTHER" id="PTHR43658:SF8">
    <property type="entry name" value="17-BETA-HYDROXYSTEROID DEHYDROGENASE 14-RELATED"/>
    <property type="match status" value="1"/>
</dbReference>
<evidence type="ECO:0000256" key="2">
    <source>
        <dbReference type="RuleBase" id="RU000363"/>
    </source>
</evidence>
<evidence type="ECO:0000313" key="5">
    <source>
        <dbReference type="Proteomes" id="UP001596270"/>
    </source>
</evidence>
<evidence type="ECO:0000256" key="1">
    <source>
        <dbReference type="ARBA" id="ARBA00023002"/>
    </source>
</evidence>
<dbReference type="PANTHER" id="PTHR43658">
    <property type="entry name" value="SHORT-CHAIN DEHYDROGENASE/REDUCTASE"/>
    <property type="match status" value="1"/>
</dbReference>
<dbReference type="Pfam" id="PF00106">
    <property type="entry name" value="adh_short"/>
    <property type="match status" value="1"/>
</dbReference>
<dbReference type="PROSITE" id="PS00061">
    <property type="entry name" value="ADH_SHORT"/>
    <property type="match status" value="1"/>
</dbReference>
<name>A0ABW1U406_9BURK</name>
<dbReference type="InterPro" id="IPR020904">
    <property type="entry name" value="Sc_DH/Rdtase_CS"/>
</dbReference>
<sequence>MDIKNTVALVTGAGSGLGLATCKALLDAGAKVVAVDLDEDRLMREMAPLGDSVRALKTDVADDASVKAAVEFAVHTFGALHVAVNCAGILGPCKTLSKGELFPLDLWNRVIGVNLTGTFNVIRHAALAMSQNDANADGERGVIINTSSGAAWQGQIGQAAYSASKAAVMGLTLPVARDLAPHGVRVVALAPGLFETGMSASMPTKVAQNIVEKVILFPNRMGQAPEFSALVRHVVENAYLNATTLSIDGGARL</sequence>
<organism evidence="4 5">
    <name type="scientific">Polaromonas aquatica</name>
    <dbReference type="NCBI Taxonomy" id="332657"/>
    <lineage>
        <taxon>Bacteria</taxon>
        <taxon>Pseudomonadati</taxon>
        <taxon>Pseudomonadota</taxon>
        <taxon>Betaproteobacteria</taxon>
        <taxon>Burkholderiales</taxon>
        <taxon>Comamonadaceae</taxon>
        <taxon>Polaromonas</taxon>
    </lineage>
</organism>
<comment type="similarity">
    <text evidence="2">Belongs to the short-chain dehydrogenases/reductases (SDR) family.</text>
</comment>
<protein>
    <submittedName>
        <fullName evidence="4">SDR family NAD(P)-dependent oxidoreductase</fullName>
    </submittedName>
</protein>
<keyword evidence="1" id="KW-0560">Oxidoreductase</keyword>
<dbReference type="EMBL" id="JBHSRS010000084">
    <property type="protein sequence ID" value="MFC6284290.1"/>
    <property type="molecule type" value="Genomic_DNA"/>
</dbReference>
<dbReference type="Proteomes" id="UP001596270">
    <property type="component" value="Unassembled WGS sequence"/>
</dbReference>
<dbReference type="InterPro" id="IPR057326">
    <property type="entry name" value="KR_dom"/>
</dbReference>
<evidence type="ECO:0000313" key="4">
    <source>
        <dbReference type="EMBL" id="MFC6284290.1"/>
    </source>
</evidence>
<proteinExistence type="inferred from homology"/>
<dbReference type="InterPro" id="IPR036291">
    <property type="entry name" value="NAD(P)-bd_dom_sf"/>
</dbReference>
<dbReference type="PRINTS" id="PR00081">
    <property type="entry name" value="GDHRDH"/>
</dbReference>